<dbReference type="Gene3D" id="1.50.10.10">
    <property type="match status" value="1"/>
</dbReference>
<sequence length="99" mass="10473">ALKLPDVVPSNLRASVIKALADNIAANDNHLTTGIIGTAALFPVLSDAGYHDLAVAVATQTTYPSFGFMFNNDVQNATTNWETFHALLKGFGGTDSLNH</sequence>
<dbReference type="InterPro" id="IPR012341">
    <property type="entry name" value="6hp_glycosidase-like_sf"/>
</dbReference>
<accession>A0A8S2UWF7</accession>
<proteinExistence type="predicted"/>
<evidence type="ECO:0000313" key="5">
    <source>
        <dbReference type="Proteomes" id="UP000681720"/>
    </source>
</evidence>
<evidence type="ECO:0000313" key="2">
    <source>
        <dbReference type="EMBL" id="CAF4338285.1"/>
    </source>
</evidence>
<protein>
    <recommendedName>
        <fullName evidence="1">Alpha-L-rhamnosidase six-hairpin glycosidase domain-containing protein</fullName>
    </recommendedName>
</protein>
<evidence type="ECO:0000313" key="3">
    <source>
        <dbReference type="EMBL" id="CAF4339840.1"/>
    </source>
</evidence>
<dbReference type="AlphaFoldDB" id="A0A8S2UWF7"/>
<dbReference type="EMBL" id="CAJOBI010043999">
    <property type="protein sequence ID" value="CAF4338285.1"/>
    <property type="molecule type" value="Genomic_DNA"/>
</dbReference>
<dbReference type="PANTHER" id="PTHR33307">
    <property type="entry name" value="ALPHA-RHAMNOSIDASE (EUROFUNG)"/>
    <property type="match status" value="1"/>
</dbReference>
<evidence type="ECO:0000313" key="4">
    <source>
        <dbReference type="EMBL" id="CAF4359783.1"/>
    </source>
</evidence>
<evidence type="ECO:0000259" key="1">
    <source>
        <dbReference type="Pfam" id="PF17389"/>
    </source>
</evidence>
<feature type="non-terminal residue" evidence="4">
    <location>
        <position position="99"/>
    </location>
</feature>
<dbReference type="EMBL" id="CAJOBJ010047922">
    <property type="protein sequence ID" value="CAF4359783.1"/>
    <property type="molecule type" value="Genomic_DNA"/>
</dbReference>
<dbReference type="Proteomes" id="UP000681720">
    <property type="component" value="Unassembled WGS sequence"/>
</dbReference>
<name>A0A8S2UWF7_9BILA</name>
<gene>
    <name evidence="4" type="ORF">GIL414_LOCUS28351</name>
    <name evidence="2" type="ORF">SMN809_LOCUS27686</name>
    <name evidence="3" type="ORF">SMN809_LOCUS27750</name>
</gene>
<feature type="domain" description="Alpha-L-rhamnosidase six-hairpin glycosidase" evidence="1">
    <location>
        <begin position="6"/>
        <end position="99"/>
    </location>
</feature>
<dbReference type="EMBL" id="CAJOBI010044303">
    <property type="protein sequence ID" value="CAF4339840.1"/>
    <property type="molecule type" value="Genomic_DNA"/>
</dbReference>
<dbReference type="Pfam" id="PF17389">
    <property type="entry name" value="Bac_rhamnosid6H"/>
    <property type="match status" value="1"/>
</dbReference>
<reference evidence="4" key="1">
    <citation type="submission" date="2021-02" db="EMBL/GenBank/DDBJ databases">
        <authorList>
            <person name="Nowell W R."/>
        </authorList>
    </citation>
    <scope>NUCLEOTIDE SEQUENCE</scope>
</reference>
<dbReference type="Proteomes" id="UP000676336">
    <property type="component" value="Unassembled WGS sequence"/>
</dbReference>
<feature type="non-terminal residue" evidence="4">
    <location>
        <position position="1"/>
    </location>
</feature>
<dbReference type="PANTHER" id="PTHR33307:SF6">
    <property type="entry name" value="ALPHA-RHAMNOSIDASE (EUROFUNG)-RELATED"/>
    <property type="match status" value="1"/>
</dbReference>
<organism evidence="4 5">
    <name type="scientific">Rotaria magnacalcarata</name>
    <dbReference type="NCBI Taxonomy" id="392030"/>
    <lineage>
        <taxon>Eukaryota</taxon>
        <taxon>Metazoa</taxon>
        <taxon>Spiralia</taxon>
        <taxon>Gnathifera</taxon>
        <taxon>Rotifera</taxon>
        <taxon>Eurotatoria</taxon>
        <taxon>Bdelloidea</taxon>
        <taxon>Philodinida</taxon>
        <taxon>Philodinidae</taxon>
        <taxon>Rotaria</taxon>
    </lineage>
</organism>
<dbReference type="GO" id="GO:0005975">
    <property type="term" value="P:carbohydrate metabolic process"/>
    <property type="evidence" value="ECO:0007669"/>
    <property type="project" value="InterPro"/>
</dbReference>
<dbReference type="InterPro" id="IPR035396">
    <property type="entry name" value="Bac_rhamnosid6H"/>
</dbReference>
<comment type="caution">
    <text evidence="4">The sequence shown here is derived from an EMBL/GenBank/DDBJ whole genome shotgun (WGS) entry which is preliminary data.</text>
</comment>
<dbReference type="InterPro" id="IPR016007">
    <property type="entry name" value="Alpha_rhamnosid"/>
</dbReference>